<evidence type="ECO:0000313" key="2">
    <source>
        <dbReference type="Proteomes" id="UP000321787"/>
    </source>
</evidence>
<accession>A0A1B9P7M1</accession>
<dbReference type="RefSeq" id="WP_005423782.1">
    <property type="nucleotide sequence ID" value="NZ_BJTZ01000021.1"/>
</dbReference>
<sequence>MKMNPVERRTIKRLERCYERYESISLDLILSSYFEYRIKNSDDKFVSKKSFDIKEPKEKKSSISEERMKSILKSLEMANKCRFQSSAQSESYINT</sequence>
<dbReference type="AlphaFoldDB" id="A0A1B9P7M1"/>
<dbReference type="Proteomes" id="UP000321787">
    <property type="component" value="Unassembled WGS sequence"/>
</dbReference>
<proteinExistence type="predicted"/>
<protein>
    <submittedName>
        <fullName evidence="1">Uncharacterized protein</fullName>
    </submittedName>
</protein>
<dbReference type="EMBL" id="BJTZ01000021">
    <property type="protein sequence ID" value="GEK14907.1"/>
    <property type="molecule type" value="Genomic_DNA"/>
</dbReference>
<evidence type="ECO:0000313" key="1">
    <source>
        <dbReference type="EMBL" id="GEK14907.1"/>
    </source>
</evidence>
<dbReference type="GeneID" id="54166424"/>
<name>A0A1B9P7M1_ALIFS</name>
<gene>
    <name evidence="1" type="ORF">AFI02nite_29430</name>
</gene>
<organism evidence="1 2">
    <name type="scientific">Aliivibrio fischeri</name>
    <name type="common">Vibrio fischeri</name>
    <dbReference type="NCBI Taxonomy" id="668"/>
    <lineage>
        <taxon>Bacteria</taxon>
        <taxon>Pseudomonadati</taxon>
        <taxon>Pseudomonadota</taxon>
        <taxon>Gammaproteobacteria</taxon>
        <taxon>Vibrionales</taxon>
        <taxon>Vibrionaceae</taxon>
        <taxon>Aliivibrio</taxon>
    </lineage>
</organism>
<reference evidence="1 2" key="1">
    <citation type="submission" date="2019-07" db="EMBL/GenBank/DDBJ databases">
        <title>Whole genome shotgun sequence of Aliivibrio fischeri NBRC 101058.</title>
        <authorList>
            <person name="Hosoyama A."/>
            <person name="Uohara A."/>
            <person name="Ohji S."/>
            <person name="Ichikawa N."/>
        </authorList>
    </citation>
    <scope>NUCLEOTIDE SEQUENCE [LARGE SCALE GENOMIC DNA]</scope>
    <source>
        <strain evidence="1 2">NBRC 101058</strain>
    </source>
</reference>
<comment type="caution">
    <text evidence="1">The sequence shown here is derived from an EMBL/GenBank/DDBJ whole genome shotgun (WGS) entry which is preliminary data.</text>
</comment>